<dbReference type="Proteomes" id="UP000006729">
    <property type="component" value="Chromosome 6"/>
</dbReference>
<reference evidence="1 2" key="1">
    <citation type="journal article" date="2006" name="Science">
        <title>The genome of black cottonwood, Populus trichocarpa (Torr. &amp; Gray).</title>
        <authorList>
            <person name="Tuskan G.A."/>
            <person name="Difazio S."/>
            <person name="Jansson S."/>
            <person name="Bohlmann J."/>
            <person name="Grigoriev I."/>
            <person name="Hellsten U."/>
            <person name="Putnam N."/>
            <person name="Ralph S."/>
            <person name="Rombauts S."/>
            <person name="Salamov A."/>
            <person name="Schein J."/>
            <person name="Sterck L."/>
            <person name="Aerts A."/>
            <person name="Bhalerao R.R."/>
            <person name="Bhalerao R.P."/>
            <person name="Blaudez D."/>
            <person name="Boerjan W."/>
            <person name="Brun A."/>
            <person name="Brunner A."/>
            <person name="Busov V."/>
            <person name="Campbell M."/>
            <person name="Carlson J."/>
            <person name="Chalot M."/>
            <person name="Chapman J."/>
            <person name="Chen G.L."/>
            <person name="Cooper D."/>
            <person name="Coutinho P.M."/>
            <person name="Couturier J."/>
            <person name="Covert S."/>
            <person name="Cronk Q."/>
            <person name="Cunningham R."/>
            <person name="Davis J."/>
            <person name="Degroeve S."/>
            <person name="Dejardin A."/>
            <person name="Depamphilis C."/>
            <person name="Detter J."/>
            <person name="Dirks B."/>
            <person name="Dubchak I."/>
            <person name="Duplessis S."/>
            <person name="Ehlting J."/>
            <person name="Ellis B."/>
            <person name="Gendler K."/>
            <person name="Goodstein D."/>
            <person name="Gribskov M."/>
            <person name="Grimwood J."/>
            <person name="Groover A."/>
            <person name="Gunter L."/>
            <person name="Hamberger B."/>
            <person name="Heinze B."/>
            <person name="Helariutta Y."/>
            <person name="Henrissat B."/>
            <person name="Holligan D."/>
            <person name="Holt R."/>
            <person name="Huang W."/>
            <person name="Islam-Faridi N."/>
            <person name="Jones S."/>
            <person name="Jones-Rhoades M."/>
            <person name="Jorgensen R."/>
            <person name="Joshi C."/>
            <person name="Kangasjarvi J."/>
            <person name="Karlsson J."/>
            <person name="Kelleher C."/>
            <person name="Kirkpatrick R."/>
            <person name="Kirst M."/>
            <person name="Kohler A."/>
            <person name="Kalluri U."/>
            <person name="Larimer F."/>
            <person name="Leebens-Mack J."/>
            <person name="Leple J.C."/>
            <person name="Locascio P."/>
            <person name="Lou Y."/>
            <person name="Lucas S."/>
            <person name="Martin F."/>
            <person name="Montanini B."/>
            <person name="Napoli C."/>
            <person name="Nelson D.R."/>
            <person name="Nelson C."/>
            <person name="Nieminen K."/>
            <person name="Nilsson O."/>
            <person name="Pereda V."/>
            <person name="Peter G."/>
            <person name="Philippe R."/>
            <person name="Pilate G."/>
            <person name="Poliakov A."/>
            <person name="Razumovskaya J."/>
            <person name="Richardson P."/>
            <person name="Rinaldi C."/>
            <person name="Ritland K."/>
            <person name="Rouze P."/>
            <person name="Ryaboy D."/>
            <person name="Schmutz J."/>
            <person name="Schrader J."/>
            <person name="Segerman B."/>
            <person name="Shin H."/>
            <person name="Siddiqui A."/>
            <person name="Sterky F."/>
            <person name="Terry A."/>
            <person name="Tsai C.J."/>
            <person name="Uberbacher E."/>
            <person name="Unneberg P."/>
            <person name="Vahala J."/>
            <person name="Wall K."/>
            <person name="Wessler S."/>
            <person name="Yang G."/>
            <person name="Yin T."/>
            <person name="Douglas C."/>
            <person name="Marra M."/>
            <person name="Sandberg G."/>
            <person name="Van de Peer Y."/>
            <person name="Rokhsar D."/>
        </authorList>
    </citation>
    <scope>NUCLEOTIDE SEQUENCE [LARGE SCALE GENOMIC DNA]</scope>
    <source>
        <strain evidence="2">cv. Nisqually</strain>
    </source>
</reference>
<dbReference type="EMBL" id="CM009295">
    <property type="protein sequence ID" value="PNT34022.1"/>
    <property type="molecule type" value="Genomic_DNA"/>
</dbReference>
<accession>A0A2K2A914</accession>
<dbReference type="InParanoid" id="A0A2K2A914"/>
<protein>
    <submittedName>
        <fullName evidence="1">Uncharacterized protein</fullName>
    </submittedName>
</protein>
<sequence length="94" mass="10601">MLIFAVFSQVWKHGLLMIQEMKKHKVRKGKPQGHQICREILRLNWFKTNVPAKSSKQCQATSTIVQVTSLSLLGDVVSCHKAKCTAMGLNYLTS</sequence>
<evidence type="ECO:0000313" key="2">
    <source>
        <dbReference type="Proteomes" id="UP000006729"/>
    </source>
</evidence>
<organism evidence="1 2">
    <name type="scientific">Populus trichocarpa</name>
    <name type="common">Western balsam poplar</name>
    <name type="synonym">Populus balsamifera subsp. trichocarpa</name>
    <dbReference type="NCBI Taxonomy" id="3694"/>
    <lineage>
        <taxon>Eukaryota</taxon>
        <taxon>Viridiplantae</taxon>
        <taxon>Streptophyta</taxon>
        <taxon>Embryophyta</taxon>
        <taxon>Tracheophyta</taxon>
        <taxon>Spermatophyta</taxon>
        <taxon>Magnoliopsida</taxon>
        <taxon>eudicotyledons</taxon>
        <taxon>Gunneridae</taxon>
        <taxon>Pentapetalae</taxon>
        <taxon>rosids</taxon>
        <taxon>fabids</taxon>
        <taxon>Malpighiales</taxon>
        <taxon>Salicaceae</taxon>
        <taxon>Saliceae</taxon>
        <taxon>Populus</taxon>
    </lineage>
</organism>
<evidence type="ECO:0000313" key="1">
    <source>
        <dbReference type="EMBL" id="PNT34022.1"/>
    </source>
</evidence>
<gene>
    <name evidence="1" type="ORF">POPTR_006G272200</name>
</gene>
<proteinExistence type="predicted"/>
<keyword evidence="2" id="KW-1185">Reference proteome</keyword>
<name>A0A2K2A914_POPTR</name>
<dbReference type="AlphaFoldDB" id="A0A2K2A914"/>